<evidence type="ECO:0000313" key="4">
    <source>
        <dbReference type="Proteomes" id="UP000694865"/>
    </source>
</evidence>
<name>A0ABM0GKT8_SACKO</name>
<dbReference type="InterPro" id="IPR002678">
    <property type="entry name" value="DUF34/NIF3"/>
</dbReference>
<proteinExistence type="inferred from homology"/>
<dbReference type="GeneID" id="100377814"/>
<keyword evidence="4" id="KW-1185">Reference proteome</keyword>
<dbReference type="PANTHER" id="PTHR13799">
    <property type="entry name" value="NGG1 INTERACTING FACTOR 3"/>
    <property type="match status" value="1"/>
</dbReference>
<organism evidence="4 5">
    <name type="scientific">Saccoglossus kowalevskii</name>
    <name type="common">Acorn worm</name>
    <dbReference type="NCBI Taxonomy" id="10224"/>
    <lineage>
        <taxon>Eukaryota</taxon>
        <taxon>Metazoa</taxon>
        <taxon>Hemichordata</taxon>
        <taxon>Enteropneusta</taxon>
        <taxon>Harrimaniidae</taxon>
        <taxon>Saccoglossus</taxon>
    </lineage>
</organism>
<protein>
    <recommendedName>
        <fullName evidence="2 3">NIF3-like protein 1</fullName>
    </recommendedName>
</protein>
<gene>
    <name evidence="5" type="primary">LOC100377814</name>
</gene>
<dbReference type="Pfam" id="PF01784">
    <property type="entry name" value="DUF34_NIF3"/>
    <property type="match status" value="1"/>
</dbReference>
<dbReference type="RefSeq" id="XP_002732104.1">
    <property type="nucleotide sequence ID" value="XM_002732058.2"/>
</dbReference>
<evidence type="ECO:0000313" key="5">
    <source>
        <dbReference type="RefSeq" id="XP_002732104.1"/>
    </source>
</evidence>
<evidence type="ECO:0000256" key="3">
    <source>
        <dbReference type="PIRNR" id="PIRNR037490"/>
    </source>
</evidence>
<sequence length="348" mass="38124">MDLDTVVSKLETLAPTTLAEPWDNVGLLVEPSHPHIVNRMFLTNDLTEDVLKEAIEKRSDFILSYHPPIFSPLKRLTCQSTKERIIVKCIENRIAVYSPHTCYDAMKDGVNDWLILAIGKGKIEPVHSITAKCHATTGGFKVETYIKDETQKTTIASDLKAISGVDVVTLPTLETNTVKLSLNCTDKAVLDVMQYLKKYDDVKGKTEIIALSKPPIPGAGSGRKVKLDQPLSVSAIIQNVKGHLKLPYVRLALGRNKSTDSIVHNAAVCAGSGSSVLQGCSADLYLTGEMSHHEVLDAVSRGTTVILCDHSNTERGYLSELRDKLTVLFEDKVDVHVSGIDKDPLQIV</sequence>
<reference evidence="5" key="1">
    <citation type="submission" date="2025-08" db="UniProtKB">
        <authorList>
            <consortium name="RefSeq"/>
        </authorList>
    </citation>
    <scope>IDENTIFICATION</scope>
    <source>
        <tissue evidence="5">Testes</tissue>
    </source>
</reference>
<dbReference type="PANTHER" id="PTHR13799:SF13">
    <property type="entry name" value="NIF3-LIKE PROTEIN 1"/>
    <property type="match status" value="1"/>
</dbReference>
<evidence type="ECO:0000256" key="1">
    <source>
        <dbReference type="ARBA" id="ARBA00006964"/>
    </source>
</evidence>
<dbReference type="Proteomes" id="UP000694865">
    <property type="component" value="Unplaced"/>
</dbReference>
<comment type="similarity">
    <text evidence="1 3">Belongs to the GTP cyclohydrolase I type 2/NIF3 family.</text>
</comment>
<dbReference type="SUPFAM" id="SSF102705">
    <property type="entry name" value="NIF3 (NGG1p interacting factor 3)-like"/>
    <property type="match status" value="1"/>
</dbReference>
<dbReference type="Gene3D" id="3.40.1390.30">
    <property type="entry name" value="NIF3 (NGG1p interacting factor 3)-like"/>
    <property type="match status" value="2"/>
</dbReference>
<dbReference type="PIRSF" id="PIRSF037490">
    <property type="entry name" value="UCP037490_NIF3_euk"/>
    <property type="match status" value="1"/>
</dbReference>
<evidence type="ECO:0000256" key="2">
    <source>
        <dbReference type="ARBA" id="ARBA00019069"/>
    </source>
</evidence>
<dbReference type="InterPro" id="IPR017222">
    <property type="entry name" value="DUF34/NIF3_animal"/>
</dbReference>
<accession>A0ABM0GKT8</accession>
<dbReference type="InterPro" id="IPR036069">
    <property type="entry name" value="DUF34/NIF3_sf"/>
</dbReference>
<dbReference type="NCBIfam" id="TIGR00486">
    <property type="entry name" value="YbgI_SA1388"/>
    <property type="match status" value="1"/>
</dbReference>